<sequence>MNYKKIRYQFANNFKFQKINDIKFNVHKHSVPKEILGEYTIKVSFVEDINNINLLPENFKVKNAMIKKIEKSGKDYILYLDNFEKYGNVDVGLEIKKQGYKFIFNNQHKVSFDVKKHQTPKVKVYANGPKSIVLSGVSEKMEYRNNFGKW</sequence>
<organism evidence="1 2">
    <name type="scientific">Metamycoplasma alkalescens</name>
    <dbReference type="NCBI Taxonomy" id="45363"/>
    <lineage>
        <taxon>Bacteria</taxon>
        <taxon>Bacillati</taxon>
        <taxon>Mycoplasmatota</taxon>
        <taxon>Mycoplasmoidales</taxon>
        <taxon>Metamycoplasmataceae</taxon>
        <taxon>Metamycoplasma</taxon>
    </lineage>
</organism>
<dbReference type="EMBL" id="LS991949">
    <property type="protein sequence ID" value="SYV89939.1"/>
    <property type="molecule type" value="Genomic_DNA"/>
</dbReference>
<gene>
    <name evidence="1" type="ORF">NCTC10135_00446</name>
</gene>
<name>A0A3B0NZW4_9BACT</name>
<accession>A0A3B0NZW4</accession>
<evidence type="ECO:0000313" key="1">
    <source>
        <dbReference type="EMBL" id="SYV89939.1"/>
    </source>
</evidence>
<feature type="non-terminal residue" evidence="1">
    <location>
        <position position="150"/>
    </location>
</feature>
<proteinExistence type="predicted"/>
<protein>
    <submittedName>
        <fullName evidence="1">Uncharacterized protein</fullName>
    </submittedName>
</protein>
<dbReference type="KEGG" id="mala:NCTC10135_00446"/>
<dbReference type="Proteomes" id="UP000259864">
    <property type="component" value="Chromosome 1"/>
</dbReference>
<dbReference type="AlphaFoldDB" id="A0A3B0NZW4"/>
<reference evidence="2" key="1">
    <citation type="submission" date="2018-06" db="EMBL/GenBank/DDBJ databases">
        <authorList>
            <consortium name="Pathogen Informatics"/>
        </authorList>
    </citation>
    <scope>NUCLEOTIDE SEQUENCE [LARGE SCALE GENOMIC DNA]</scope>
    <source>
        <strain evidence="2">NCTC10135</strain>
    </source>
</reference>
<evidence type="ECO:0000313" key="2">
    <source>
        <dbReference type="Proteomes" id="UP000259864"/>
    </source>
</evidence>